<dbReference type="InterPro" id="IPR016161">
    <property type="entry name" value="Ald_DH/histidinol_DH"/>
</dbReference>
<organism evidence="6 7">
    <name type="scientific">Knufia peltigerae</name>
    <dbReference type="NCBI Taxonomy" id="1002370"/>
    <lineage>
        <taxon>Eukaryota</taxon>
        <taxon>Fungi</taxon>
        <taxon>Dikarya</taxon>
        <taxon>Ascomycota</taxon>
        <taxon>Pezizomycotina</taxon>
        <taxon>Eurotiomycetes</taxon>
        <taxon>Chaetothyriomycetidae</taxon>
        <taxon>Chaetothyriales</taxon>
        <taxon>Trichomeriaceae</taxon>
        <taxon>Knufia</taxon>
    </lineage>
</organism>
<evidence type="ECO:0000256" key="1">
    <source>
        <dbReference type="ARBA" id="ARBA00009986"/>
    </source>
</evidence>
<dbReference type="Gene3D" id="3.40.309.10">
    <property type="entry name" value="Aldehyde Dehydrogenase, Chain A, domain 2"/>
    <property type="match status" value="2"/>
</dbReference>
<accession>A0AA38XS26</accession>
<evidence type="ECO:0000256" key="2">
    <source>
        <dbReference type="ARBA" id="ARBA00023002"/>
    </source>
</evidence>
<comment type="catalytic activity">
    <reaction evidence="4">
        <text>an aldehyde + NAD(+) + H2O = a carboxylate + NADH + 2 H(+)</text>
        <dbReference type="Rhea" id="RHEA:16185"/>
        <dbReference type="ChEBI" id="CHEBI:15377"/>
        <dbReference type="ChEBI" id="CHEBI:15378"/>
        <dbReference type="ChEBI" id="CHEBI:17478"/>
        <dbReference type="ChEBI" id="CHEBI:29067"/>
        <dbReference type="ChEBI" id="CHEBI:57540"/>
        <dbReference type="ChEBI" id="CHEBI:57945"/>
        <dbReference type="EC" id="1.2.1.3"/>
    </reaction>
</comment>
<protein>
    <recommendedName>
        <fullName evidence="3">aldehyde dehydrogenase (NAD(+))</fullName>
        <ecNumber evidence="3">1.2.1.3</ecNumber>
    </recommendedName>
</protein>
<keyword evidence="2" id="KW-0560">Oxidoreductase</keyword>
<dbReference type="PANTHER" id="PTHR11699">
    <property type="entry name" value="ALDEHYDE DEHYDROGENASE-RELATED"/>
    <property type="match status" value="1"/>
</dbReference>
<dbReference type="FunFam" id="3.40.605.10:FF:000001">
    <property type="entry name" value="Aldehyde dehydrogenase 1"/>
    <property type="match status" value="1"/>
</dbReference>
<dbReference type="AlphaFoldDB" id="A0AA38XS26"/>
<evidence type="ECO:0000256" key="3">
    <source>
        <dbReference type="ARBA" id="ARBA00024226"/>
    </source>
</evidence>
<feature type="domain" description="Aldehyde dehydrogenase" evidence="5">
    <location>
        <begin position="20"/>
        <end position="439"/>
    </location>
</feature>
<dbReference type="GO" id="GO:0004029">
    <property type="term" value="F:aldehyde dehydrogenase (NAD+) activity"/>
    <property type="evidence" value="ECO:0007669"/>
    <property type="project" value="UniProtKB-EC"/>
</dbReference>
<evidence type="ECO:0000259" key="5">
    <source>
        <dbReference type="Pfam" id="PF00171"/>
    </source>
</evidence>
<dbReference type="Pfam" id="PF00171">
    <property type="entry name" value="Aldedh"/>
    <property type="match status" value="1"/>
</dbReference>
<comment type="caution">
    <text evidence="6">The sequence shown here is derived from an EMBL/GenBank/DDBJ whole genome shotgun (WGS) entry which is preliminary data.</text>
</comment>
<gene>
    <name evidence="6" type="ORF">H2204_012586</name>
</gene>
<name>A0AA38XS26_9EURO</name>
<dbReference type="Proteomes" id="UP001172681">
    <property type="component" value="Unassembled WGS sequence"/>
</dbReference>
<evidence type="ECO:0000256" key="4">
    <source>
        <dbReference type="ARBA" id="ARBA00049194"/>
    </source>
</evidence>
<dbReference type="Gene3D" id="3.40.605.10">
    <property type="entry name" value="Aldehyde Dehydrogenase, Chain A, domain 1"/>
    <property type="match status" value="2"/>
</dbReference>
<evidence type="ECO:0000313" key="6">
    <source>
        <dbReference type="EMBL" id="KAJ9619718.1"/>
    </source>
</evidence>
<reference evidence="6" key="1">
    <citation type="submission" date="2022-10" db="EMBL/GenBank/DDBJ databases">
        <title>Culturing micro-colonial fungi from biological soil crusts in the Mojave desert and describing Neophaeococcomyces mojavensis, and introducing the new genera and species Taxawa tesnikishii.</title>
        <authorList>
            <person name="Kurbessoian T."/>
            <person name="Stajich J.E."/>
        </authorList>
    </citation>
    <scope>NUCLEOTIDE SEQUENCE</scope>
    <source>
        <strain evidence="6">TK_35</strain>
    </source>
</reference>
<dbReference type="InterPro" id="IPR016162">
    <property type="entry name" value="Ald_DH_N"/>
</dbReference>
<dbReference type="InterPro" id="IPR015590">
    <property type="entry name" value="Aldehyde_DH_dom"/>
</dbReference>
<dbReference type="EC" id="1.2.1.3" evidence="3"/>
<dbReference type="SUPFAM" id="SSF53720">
    <property type="entry name" value="ALDH-like"/>
    <property type="match status" value="1"/>
</dbReference>
<comment type="similarity">
    <text evidence="1">Belongs to the aldehyde dehydrogenase family.</text>
</comment>
<keyword evidence="7" id="KW-1185">Reference proteome</keyword>
<dbReference type="InterPro" id="IPR016163">
    <property type="entry name" value="Ald_DH_C"/>
</dbReference>
<evidence type="ECO:0000313" key="7">
    <source>
        <dbReference type="Proteomes" id="UP001172681"/>
    </source>
</evidence>
<proteinExistence type="inferred from homology"/>
<dbReference type="EMBL" id="JAPDRN010000130">
    <property type="protein sequence ID" value="KAJ9619718.1"/>
    <property type="molecule type" value="Genomic_DNA"/>
</dbReference>
<sequence>MSEHFPPSSYETNLFIDDKFVAGNGGKTFTIYNPATEERICEVAEATSEDVDLPVDAAARTFPEWSNMNASQRAVPMQKLVQLIQENADELARLDSLCMGKPVELLKKMDVPACAGVFSYFAGSALHILGESSLSSSNFLNVTLRQPYGAVGLIIPWNVPMIMFAFKVAPALICGNTVVLKSAERAPLSSLKLAALIKEAGFPPGVVNVLSGFGDPTGSALALHMKVRKISFTGSVGVERIFELGGKGAAIIFQDADIAAAARYTHYSINHNSGQHCQANSRALVHKDILDEYLRELARLMDQVTVGDPSDPKTFQGPQVDKKALDRILSLVIEGAKDGKLVRGGRRHGDKEEIFGPVIIVNTFEDEAGALAEANSSVYTKDFERAIRVAKALQAGDVGVNCSVPLRALDMPIGGWKQSGIGSELSLHGLSMYTELKTVFLKYGTDPTTMSSKWHCS</sequence>